<dbReference type="PANTHER" id="PTHR21646">
    <property type="entry name" value="UBIQUITIN CARBOXYL-TERMINAL HYDROLASE"/>
    <property type="match status" value="1"/>
</dbReference>
<dbReference type="InterPro" id="IPR013083">
    <property type="entry name" value="Znf_RING/FYVE/PHD"/>
</dbReference>
<dbReference type="Pfam" id="PF02148">
    <property type="entry name" value="zf-UBP"/>
    <property type="match status" value="1"/>
</dbReference>
<dbReference type="GO" id="GO:0070461">
    <property type="term" value="C:SAGA-type complex"/>
    <property type="evidence" value="ECO:0007669"/>
    <property type="project" value="UniProtKB-ARBA"/>
</dbReference>
<evidence type="ECO:0000256" key="11">
    <source>
        <dbReference type="ARBA" id="ARBA00022833"/>
    </source>
</evidence>
<evidence type="ECO:0000256" key="3">
    <source>
        <dbReference type="ARBA" id="ARBA00009085"/>
    </source>
</evidence>
<evidence type="ECO:0000256" key="9">
    <source>
        <dbReference type="ARBA" id="ARBA00022801"/>
    </source>
</evidence>
<keyword evidence="8" id="KW-0833">Ubl conjugation pathway</keyword>
<evidence type="ECO:0000256" key="5">
    <source>
        <dbReference type="ARBA" id="ARBA00022670"/>
    </source>
</evidence>
<evidence type="ECO:0000256" key="12">
    <source>
        <dbReference type="ARBA" id="ARBA00023242"/>
    </source>
</evidence>
<dbReference type="InterPro" id="IPR028889">
    <property type="entry name" value="USP"/>
</dbReference>
<dbReference type="PROSITE" id="PS00972">
    <property type="entry name" value="USP_1"/>
    <property type="match status" value="1"/>
</dbReference>
<sequence length="556" mass="63286">MFARNCPYTTPKPCKHLVDFKLKHGLKGYNLIQDLLKFSPYGRTMIDKSKSEMPRCSFCSGYHGRFFMCLICSSVTCCTTPESNHALFHSESFGGHEICVDMERAELYCCVCCDQVYDPEFDKAVVCKHMMGLPRNGNGLVEGGDLRLSKRKRLDFGADLDSKSVKRLVLRRKQRSKSCFPLGLRGLNNLGNTCFMNSVLQALLHAPPLRNYFLNDRHNHESCRKSSADRLCLPCDIDVIYSAVFSGERTPYSPAKFLYSWWQHSENLASYEQQDAHEFFISMLDRIHEKLGKASLAKENGDCQCIAHRVFSGLLRSDVTCTSCGFTSSTYDPCVDISLDLNNSSLAADFTGKPSKLNETSVASSLVGCLDLFTRPEKLGSDQKLYCENCREKQDALKQMSLNKLPLVLCLHIKRFEHSPIRKMSRKIDRHLQFPFSLDMRPYLSSSIVRKRFGNRIFSFEGEETDVSTEFEVFAVVTHSGMLDSGHYVTYLRLRNQWYKCDDAWITEVDEEVVRASQCYLIFYVQKVFYHKGSDDLGCQPLSPLADPFIPIAGCC</sequence>
<gene>
    <name evidence="16" type="ORF">Slati_1885400</name>
</gene>
<comment type="subcellular location">
    <subcellularLocation>
        <location evidence="2">Nucleus</location>
    </subcellularLocation>
</comment>
<feature type="domain" description="USP" evidence="14">
    <location>
        <begin position="185"/>
        <end position="527"/>
    </location>
</feature>
<dbReference type="PANTHER" id="PTHR21646:SF49">
    <property type="entry name" value="UBIQUITIN C-TERMINAL HYDROLASE 22"/>
    <property type="match status" value="1"/>
</dbReference>
<comment type="catalytic activity">
    <reaction evidence="1">
        <text>Thiol-dependent hydrolysis of ester, thioester, amide, peptide and isopeptide bonds formed by the C-terminal Gly of ubiquitin (a 76-residue protein attached to proteins as an intracellular targeting signal).</text>
        <dbReference type="EC" id="3.4.19.12"/>
    </reaction>
</comment>
<dbReference type="PROSITE" id="PS50271">
    <property type="entry name" value="ZF_UBP"/>
    <property type="match status" value="1"/>
</dbReference>
<evidence type="ECO:0000256" key="6">
    <source>
        <dbReference type="ARBA" id="ARBA00022723"/>
    </source>
</evidence>
<evidence type="ECO:0000256" key="10">
    <source>
        <dbReference type="ARBA" id="ARBA00022807"/>
    </source>
</evidence>
<dbReference type="SUPFAM" id="SSF54001">
    <property type="entry name" value="Cysteine proteinases"/>
    <property type="match status" value="1"/>
</dbReference>
<dbReference type="GO" id="GO:0006508">
    <property type="term" value="P:proteolysis"/>
    <property type="evidence" value="ECO:0007669"/>
    <property type="project" value="UniProtKB-KW"/>
</dbReference>
<keyword evidence="7 13" id="KW-0863">Zinc-finger</keyword>
<dbReference type="CDD" id="cd02660">
    <property type="entry name" value="Peptidase_C19D"/>
    <property type="match status" value="1"/>
</dbReference>
<keyword evidence="10" id="KW-0788">Thiol protease</keyword>
<accession>A0AAW2X210</accession>
<protein>
    <recommendedName>
        <fullName evidence="4">ubiquitinyl hydrolase 1</fullName>
        <ecNumber evidence="4">3.4.19.12</ecNumber>
    </recommendedName>
</protein>
<evidence type="ECO:0000256" key="4">
    <source>
        <dbReference type="ARBA" id="ARBA00012759"/>
    </source>
</evidence>
<dbReference type="SUPFAM" id="SSF57850">
    <property type="entry name" value="RING/U-box"/>
    <property type="match status" value="1"/>
</dbReference>
<dbReference type="Pfam" id="PF00443">
    <property type="entry name" value="UCH"/>
    <property type="match status" value="1"/>
</dbReference>
<keyword evidence="11" id="KW-0862">Zinc</keyword>
<dbReference type="AlphaFoldDB" id="A0AAW2X210"/>
<proteinExistence type="inferred from homology"/>
<dbReference type="InterPro" id="IPR038765">
    <property type="entry name" value="Papain-like_cys_pep_sf"/>
</dbReference>
<comment type="caution">
    <text evidence="16">The sequence shown here is derived from an EMBL/GenBank/DDBJ whole genome shotgun (WGS) entry which is preliminary data.</text>
</comment>
<dbReference type="EMBL" id="JACGWN010000006">
    <property type="protein sequence ID" value="KAL0447575.1"/>
    <property type="molecule type" value="Genomic_DNA"/>
</dbReference>
<dbReference type="GO" id="GO:0005634">
    <property type="term" value="C:nucleus"/>
    <property type="evidence" value="ECO:0007669"/>
    <property type="project" value="UniProtKB-SubCell"/>
</dbReference>
<dbReference type="InterPro" id="IPR001607">
    <property type="entry name" value="Znf_UBP"/>
</dbReference>
<dbReference type="InterPro" id="IPR001394">
    <property type="entry name" value="Peptidase_C19_UCH"/>
</dbReference>
<dbReference type="FunFam" id="3.90.70.10:FF:000089">
    <property type="entry name" value="Ubiquitinyl hydrolase 1"/>
    <property type="match status" value="1"/>
</dbReference>
<name>A0AAW2X210_9LAMI</name>
<comment type="similarity">
    <text evidence="3">Belongs to the peptidase C19 family.</text>
</comment>
<keyword evidence="9 16" id="KW-0378">Hydrolase</keyword>
<keyword evidence="5" id="KW-0645">Protease</keyword>
<evidence type="ECO:0000256" key="7">
    <source>
        <dbReference type="ARBA" id="ARBA00022771"/>
    </source>
</evidence>
<organism evidence="16">
    <name type="scientific">Sesamum latifolium</name>
    <dbReference type="NCBI Taxonomy" id="2727402"/>
    <lineage>
        <taxon>Eukaryota</taxon>
        <taxon>Viridiplantae</taxon>
        <taxon>Streptophyta</taxon>
        <taxon>Embryophyta</taxon>
        <taxon>Tracheophyta</taxon>
        <taxon>Spermatophyta</taxon>
        <taxon>Magnoliopsida</taxon>
        <taxon>eudicotyledons</taxon>
        <taxon>Gunneridae</taxon>
        <taxon>Pentapetalae</taxon>
        <taxon>asterids</taxon>
        <taxon>lamiids</taxon>
        <taxon>Lamiales</taxon>
        <taxon>Pedaliaceae</taxon>
        <taxon>Sesamum</taxon>
    </lineage>
</organism>
<dbReference type="GO" id="GO:0004843">
    <property type="term" value="F:cysteine-type deubiquitinase activity"/>
    <property type="evidence" value="ECO:0007669"/>
    <property type="project" value="UniProtKB-EC"/>
</dbReference>
<dbReference type="Gene3D" id="3.30.40.10">
    <property type="entry name" value="Zinc/RING finger domain, C3HC4 (zinc finger)"/>
    <property type="match status" value="1"/>
</dbReference>
<evidence type="ECO:0000256" key="2">
    <source>
        <dbReference type="ARBA" id="ARBA00004123"/>
    </source>
</evidence>
<dbReference type="GO" id="GO:0008270">
    <property type="term" value="F:zinc ion binding"/>
    <property type="evidence" value="ECO:0007669"/>
    <property type="project" value="UniProtKB-KW"/>
</dbReference>
<evidence type="ECO:0000259" key="14">
    <source>
        <dbReference type="PROSITE" id="PS50235"/>
    </source>
</evidence>
<evidence type="ECO:0000256" key="1">
    <source>
        <dbReference type="ARBA" id="ARBA00000707"/>
    </source>
</evidence>
<dbReference type="PROSITE" id="PS50235">
    <property type="entry name" value="USP_3"/>
    <property type="match status" value="1"/>
</dbReference>
<keyword evidence="6" id="KW-0479">Metal-binding</keyword>
<evidence type="ECO:0000256" key="13">
    <source>
        <dbReference type="PROSITE-ProRule" id="PRU00502"/>
    </source>
</evidence>
<evidence type="ECO:0000313" key="16">
    <source>
        <dbReference type="EMBL" id="KAL0447575.1"/>
    </source>
</evidence>
<feature type="domain" description="UBP-type" evidence="15">
    <location>
        <begin position="12"/>
        <end position="137"/>
    </location>
</feature>
<dbReference type="EC" id="3.4.19.12" evidence="4"/>
<reference evidence="16" key="1">
    <citation type="submission" date="2020-06" db="EMBL/GenBank/DDBJ databases">
        <authorList>
            <person name="Li T."/>
            <person name="Hu X."/>
            <person name="Zhang T."/>
            <person name="Song X."/>
            <person name="Zhang H."/>
            <person name="Dai N."/>
            <person name="Sheng W."/>
            <person name="Hou X."/>
            <person name="Wei L."/>
        </authorList>
    </citation>
    <scope>NUCLEOTIDE SEQUENCE</scope>
    <source>
        <strain evidence="16">KEN1</strain>
        <tissue evidence="16">Leaf</tissue>
    </source>
</reference>
<evidence type="ECO:0000256" key="8">
    <source>
        <dbReference type="ARBA" id="ARBA00022786"/>
    </source>
</evidence>
<dbReference type="Gene3D" id="3.90.70.10">
    <property type="entry name" value="Cysteine proteinases"/>
    <property type="match status" value="1"/>
</dbReference>
<dbReference type="InterPro" id="IPR050185">
    <property type="entry name" value="Ub_carboxyl-term_hydrolase"/>
</dbReference>
<reference evidence="16" key="2">
    <citation type="journal article" date="2024" name="Plant">
        <title>Genomic evolution and insights into agronomic trait innovations of Sesamum species.</title>
        <authorList>
            <person name="Miao H."/>
            <person name="Wang L."/>
            <person name="Qu L."/>
            <person name="Liu H."/>
            <person name="Sun Y."/>
            <person name="Le M."/>
            <person name="Wang Q."/>
            <person name="Wei S."/>
            <person name="Zheng Y."/>
            <person name="Lin W."/>
            <person name="Duan Y."/>
            <person name="Cao H."/>
            <person name="Xiong S."/>
            <person name="Wang X."/>
            <person name="Wei L."/>
            <person name="Li C."/>
            <person name="Ma Q."/>
            <person name="Ju M."/>
            <person name="Zhao R."/>
            <person name="Li G."/>
            <person name="Mu C."/>
            <person name="Tian Q."/>
            <person name="Mei H."/>
            <person name="Zhang T."/>
            <person name="Gao T."/>
            <person name="Zhang H."/>
        </authorList>
    </citation>
    <scope>NUCLEOTIDE SEQUENCE</scope>
    <source>
        <strain evidence="16">KEN1</strain>
    </source>
</reference>
<dbReference type="GO" id="GO:0016579">
    <property type="term" value="P:protein deubiquitination"/>
    <property type="evidence" value="ECO:0007669"/>
    <property type="project" value="InterPro"/>
</dbReference>
<dbReference type="InterPro" id="IPR018200">
    <property type="entry name" value="USP_CS"/>
</dbReference>
<evidence type="ECO:0000259" key="15">
    <source>
        <dbReference type="PROSITE" id="PS50271"/>
    </source>
</evidence>
<keyword evidence="12" id="KW-0539">Nucleus</keyword>